<keyword evidence="1" id="KW-1133">Transmembrane helix</keyword>
<evidence type="ECO:0000256" key="1">
    <source>
        <dbReference type="SAM" id="Phobius"/>
    </source>
</evidence>
<name>A0A5N6X8Z2_9EURO</name>
<organism evidence="2 3">
    <name type="scientific">Aspergillus sergii</name>
    <dbReference type="NCBI Taxonomy" id="1034303"/>
    <lineage>
        <taxon>Eukaryota</taxon>
        <taxon>Fungi</taxon>
        <taxon>Dikarya</taxon>
        <taxon>Ascomycota</taxon>
        <taxon>Pezizomycotina</taxon>
        <taxon>Eurotiomycetes</taxon>
        <taxon>Eurotiomycetidae</taxon>
        <taxon>Eurotiales</taxon>
        <taxon>Aspergillaceae</taxon>
        <taxon>Aspergillus</taxon>
        <taxon>Aspergillus subgen. Circumdati</taxon>
    </lineage>
</organism>
<evidence type="ECO:0000313" key="3">
    <source>
        <dbReference type="Proteomes" id="UP000325945"/>
    </source>
</evidence>
<accession>A0A5N6X8Z2</accession>
<keyword evidence="3" id="KW-1185">Reference proteome</keyword>
<feature type="transmembrane region" description="Helical" evidence="1">
    <location>
        <begin position="32"/>
        <end position="52"/>
    </location>
</feature>
<evidence type="ECO:0000313" key="2">
    <source>
        <dbReference type="EMBL" id="KAE8329685.1"/>
    </source>
</evidence>
<protein>
    <submittedName>
        <fullName evidence="2">Uncharacterized protein</fullName>
    </submittedName>
</protein>
<dbReference type="AlphaFoldDB" id="A0A5N6X8Z2"/>
<reference evidence="3" key="1">
    <citation type="submission" date="2019-04" db="EMBL/GenBank/DDBJ databases">
        <title>Friends and foes A comparative genomics studyof 23 Aspergillus species from section Flavi.</title>
        <authorList>
            <consortium name="DOE Joint Genome Institute"/>
            <person name="Kjaerbolling I."/>
            <person name="Vesth T."/>
            <person name="Frisvad J.C."/>
            <person name="Nybo J.L."/>
            <person name="Theobald S."/>
            <person name="Kildgaard S."/>
            <person name="Isbrandt T."/>
            <person name="Kuo A."/>
            <person name="Sato A."/>
            <person name="Lyhne E.K."/>
            <person name="Kogle M.E."/>
            <person name="Wiebenga A."/>
            <person name="Kun R.S."/>
            <person name="Lubbers R.J."/>
            <person name="Makela M.R."/>
            <person name="Barry K."/>
            <person name="Chovatia M."/>
            <person name="Clum A."/>
            <person name="Daum C."/>
            <person name="Haridas S."/>
            <person name="He G."/>
            <person name="LaButti K."/>
            <person name="Lipzen A."/>
            <person name="Mondo S."/>
            <person name="Riley R."/>
            <person name="Salamov A."/>
            <person name="Simmons B.A."/>
            <person name="Magnuson J.K."/>
            <person name="Henrissat B."/>
            <person name="Mortensen U.H."/>
            <person name="Larsen T.O."/>
            <person name="Devries R.P."/>
            <person name="Grigoriev I.V."/>
            <person name="Machida M."/>
            <person name="Baker S.E."/>
            <person name="Andersen M.R."/>
        </authorList>
    </citation>
    <scope>NUCLEOTIDE SEQUENCE [LARGE SCALE GENOMIC DNA]</scope>
    <source>
        <strain evidence="3">CBS 130017</strain>
    </source>
</reference>
<dbReference type="EMBL" id="ML741778">
    <property type="protein sequence ID" value="KAE8329685.1"/>
    <property type="molecule type" value="Genomic_DNA"/>
</dbReference>
<dbReference type="Proteomes" id="UP000325945">
    <property type="component" value="Unassembled WGS sequence"/>
</dbReference>
<proteinExistence type="predicted"/>
<gene>
    <name evidence="2" type="ORF">BDV39DRAFT_46955</name>
</gene>
<keyword evidence="1" id="KW-0812">Transmembrane</keyword>
<keyword evidence="1" id="KW-0472">Membrane</keyword>
<sequence>MTKFIPFAIRLLSSFSYGWTRGTSDRKTEKKVFHTASSCSMPVLLIMLLLFLSPS</sequence>